<dbReference type="InterPro" id="IPR001296">
    <property type="entry name" value="Glyco_trans_1"/>
</dbReference>
<dbReference type="Proteomes" id="UP000176303">
    <property type="component" value="Unassembled WGS sequence"/>
</dbReference>
<sequence>MKIVVDARPLLEPRPGGVRFASRGIIRSLQDAGEDVTLWINSRSGARDADLAGLDGARVIAGRIPNKILNARLALAGRPHLDTLVGDPDWFILPNPNFAAFSSRAKVAVVFHDLSFEVNPSWFSPRQRVWHRMVNPRALAERADRIIAVSENTKRDLIDLYGEDEGKIFVVPPAIAPGQYPQIKREQVILFLGEVTRRKNVLGLVKAFEGLAGSFPELILIIAGPDGWGAGEVDRAIQASPVGERIRRMGAVTEETKRKLLSWASVFVYPSFYEGFGLPVVEAMAAGTPVVASHAGSLPEVVGDAGLLVDPYDLSTLREAMAALLGNPSLAESCARRGLERAAAWASPGEPARLLACLRM</sequence>
<organism evidence="4 5">
    <name type="scientific">Candidatus Uhrbacteria bacterium RIFCSPHIGHO2_02_FULL_57_19</name>
    <dbReference type="NCBI Taxonomy" id="1802391"/>
    <lineage>
        <taxon>Bacteria</taxon>
        <taxon>Candidatus Uhriibacteriota</taxon>
    </lineage>
</organism>
<dbReference type="PANTHER" id="PTHR46401">
    <property type="entry name" value="GLYCOSYLTRANSFERASE WBBK-RELATED"/>
    <property type="match status" value="1"/>
</dbReference>
<name>A0A1F7U7D6_9BACT</name>
<evidence type="ECO:0000313" key="4">
    <source>
        <dbReference type="EMBL" id="OGL74170.1"/>
    </source>
</evidence>
<comment type="caution">
    <text evidence="4">The sequence shown here is derived from an EMBL/GenBank/DDBJ whole genome shotgun (WGS) entry which is preliminary data.</text>
</comment>
<dbReference type="GO" id="GO:0016757">
    <property type="term" value="F:glycosyltransferase activity"/>
    <property type="evidence" value="ECO:0007669"/>
    <property type="project" value="InterPro"/>
</dbReference>
<evidence type="ECO:0000259" key="3">
    <source>
        <dbReference type="Pfam" id="PF13439"/>
    </source>
</evidence>
<keyword evidence="1" id="KW-0808">Transferase</keyword>
<dbReference type="EMBL" id="MGDZ01000005">
    <property type="protein sequence ID" value="OGL74170.1"/>
    <property type="molecule type" value="Genomic_DNA"/>
</dbReference>
<dbReference type="STRING" id="1802391.A3D72_02270"/>
<dbReference type="CDD" id="cd03809">
    <property type="entry name" value="GT4_MtfB-like"/>
    <property type="match status" value="1"/>
</dbReference>
<dbReference type="PANTHER" id="PTHR46401:SF2">
    <property type="entry name" value="GLYCOSYLTRANSFERASE WBBK-RELATED"/>
    <property type="match status" value="1"/>
</dbReference>
<gene>
    <name evidence="4" type="ORF">A3D72_02270</name>
</gene>
<dbReference type="Pfam" id="PF13439">
    <property type="entry name" value="Glyco_transf_4"/>
    <property type="match status" value="1"/>
</dbReference>
<feature type="domain" description="Glycosyltransferase subfamily 4-like N-terminal" evidence="3">
    <location>
        <begin position="16"/>
        <end position="175"/>
    </location>
</feature>
<dbReference type="GO" id="GO:0009103">
    <property type="term" value="P:lipopolysaccharide biosynthetic process"/>
    <property type="evidence" value="ECO:0007669"/>
    <property type="project" value="TreeGrafter"/>
</dbReference>
<evidence type="ECO:0000256" key="1">
    <source>
        <dbReference type="ARBA" id="ARBA00022679"/>
    </source>
</evidence>
<dbReference type="Pfam" id="PF00534">
    <property type="entry name" value="Glycos_transf_1"/>
    <property type="match status" value="1"/>
</dbReference>
<dbReference type="AlphaFoldDB" id="A0A1F7U7D6"/>
<evidence type="ECO:0000259" key="2">
    <source>
        <dbReference type="Pfam" id="PF00534"/>
    </source>
</evidence>
<accession>A0A1F7U7D6</accession>
<feature type="domain" description="Glycosyl transferase family 1" evidence="2">
    <location>
        <begin position="184"/>
        <end position="338"/>
    </location>
</feature>
<evidence type="ECO:0008006" key="6">
    <source>
        <dbReference type="Google" id="ProtNLM"/>
    </source>
</evidence>
<proteinExistence type="predicted"/>
<dbReference type="InterPro" id="IPR028098">
    <property type="entry name" value="Glyco_trans_4-like_N"/>
</dbReference>
<evidence type="ECO:0000313" key="5">
    <source>
        <dbReference type="Proteomes" id="UP000176303"/>
    </source>
</evidence>
<protein>
    <recommendedName>
        <fullName evidence="6">Glycosyltransferase subfamily 4-like N-terminal domain-containing protein</fullName>
    </recommendedName>
</protein>
<reference evidence="4 5" key="1">
    <citation type="journal article" date="2016" name="Nat. Commun.">
        <title>Thousands of microbial genomes shed light on interconnected biogeochemical processes in an aquifer system.</title>
        <authorList>
            <person name="Anantharaman K."/>
            <person name="Brown C.T."/>
            <person name="Hug L.A."/>
            <person name="Sharon I."/>
            <person name="Castelle C.J."/>
            <person name="Probst A.J."/>
            <person name="Thomas B.C."/>
            <person name="Singh A."/>
            <person name="Wilkins M.J."/>
            <person name="Karaoz U."/>
            <person name="Brodie E.L."/>
            <person name="Williams K.H."/>
            <person name="Hubbard S.S."/>
            <person name="Banfield J.F."/>
        </authorList>
    </citation>
    <scope>NUCLEOTIDE SEQUENCE [LARGE SCALE GENOMIC DNA]</scope>
</reference>
<dbReference type="Gene3D" id="3.40.50.2000">
    <property type="entry name" value="Glycogen Phosphorylase B"/>
    <property type="match status" value="2"/>
</dbReference>
<dbReference type="SUPFAM" id="SSF53756">
    <property type="entry name" value="UDP-Glycosyltransferase/glycogen phosphorylase"/>
    <property type="match status" value="1"/>
</dbReference>